<protein>
    <submittedName>
        <fullName evidence="1">Uncharacterized protein</fullName>
    </submittedName>
</protein>
<proteinExistence type="predicted"/>
<dbReference type="AlphaFoldDB" id="A0A4C1Y743"/>
<organism evidence="1 2">
    <name type="scientific">Eumeta variegata</name>
    <name type="common">Bagworm moth</name>
    <name type="synonym">Eumeta japonica</name>
    <dbReference type="NCBI Taxonomy" id="151549"/>
    <lineage>
        <taxon>Eukaryota</taxon>
        <taxon>Metazoa</taxon>
        <taxon>Ecdysozoa</taxon>
        <taxon>Arthropoda</taxon>
        <taxon>Hexapoda</taxon>
        <taxon>Insecta</taxon>
        <taxon>Pterygota</taxon>
        <taxon>Neoptera</taxon>
        <taxon>Endopterygota</taxon>
        <taxon>Lepidoptera</taxon>
        <taxon>Glossata</taxon>
        <taxon>Ditrysia</taxon>
        <taxon>Tineoidea</taxon>
        <taxon>Psychidae</taxon>
        <taxon>Oiketicinae</taxon>
        <taxon>Eumeta</taxon>
    </lineage>
</organism>
<reference evidence="1 2" key="1">
    <citation type="journal article" date="2019" name="Commun. Biol.">
        <title>The bagworm genome reveals a unique fibroin gene that provides high tensile strength.</title>
        <authorList>
            <person name="Kono N."/>
            <person name="Nakamura H."/>
            <person name="Ohtoshi R."/>
            <person name="Tomita M."/>
            <person name="Numata K."/>
            <person name="Arakawa K."/>
        </authorList>
    </citation>
    <scope>NUCLEOTIDE SEQUENCE [LARGE SCALE GENOMIC DNA]</scope>
</reference>
<keyword evidence="2" id="KW-1185">Reference proteome</keyword>
<name>A0A4C1Y743_EUMVA</name>
<sequence>MLSEETTPRYDGGRVVRSVTFIPKGMGRFVDEFLTQVRLTTRLVPRRAIQAIGPRSRHFINGREEWEAVDDRGQQCGDKVRNRWLNILSGRRNV</sequence>
<evidence type="ECO:0000313" key="1">
    <source>
        <dbReference type="EMBL" id="GBP71718.1"/>
    </source>
</evidence>
<dbReference type="Proteomes" id="UP000299102">
    <property type="component" value="Unassembled WGS sequence"/>
</dbReference>
<evidence type="ECO:0000313" key="2">
    <source>
        <dbReference type="Proteomes" id="UP000299102"/>
    </source>
</evidence>
<gene>
    <name evidence="1" type="ORF">EVAR_33131_1</name>
</gene>
<comment type="caution">
    <text evidence="1">The sequence shown here is derived from an EMBL/GenBank/DDBJ whole genome shotgun (WGS) entry which is preliminary data.</text>
</comment>
<accession>A0A4C1Y743</accession>
<dbReference type="EMBL" id="BGZK01001118">
    <property type="protein sequence ID" value="GBP71718.1"/>
    <property type="molecule type" value="Genomic_DNA"/>
</dbReference>